<name>A0ABU2ZT81_9ALTE</name>
<accession>A0ABU2ZT81</accession>
<keyword evidence="3" id="KW-1185">Reference proteome</keyword>
<keyword evidence="1" id="KW-0812">Transmembrane</keyword>
<dbReference type="Proteomes" id="UP001253545">
    <property type="component" value="Unassembled WGS sequence"/>
</dbReference>
<gene>
    <name evidence="2" type="ORF">RM552_07955</name>
</gene>
<sequence length="166" mass="19358">MVVTQQQDAQTIITLSPNQSATWQQTKWVIIVMVVFVMIIALAWTFVGAWIVLPFAGFEVGLFALLMYKVSRFTYSKQIVTIEKEKVIVEMGIFKRQSRVEVPRHDTDFYYSETENNWELPRIAICHKQSKLVIGEFLNLDDRKVLKDALESAGVILLRNRWWQMS</sequence>
<feature type="transmembrane region" description="Helical" evidence="1">
    <location>
        <begin position="50"/>
        <end position="68"/>
    </location>
</feature>
<evidence type="ECO:0000313" key="2">
    <source>
        <dbReference type="EMBL" id="MDT0594769.1"/>
    </source>
</evidence>
<evidence type="ECO:0000256" key="1">
    <source>
        <dbReference type="SAM" id="Phobius"/>
    </source>
</evidence>
<dbReference type="Pfam" id="PF10003">
    <property type="entry name" value="DUF2244"/>
    <property type="match status" value="1"/>
</dbReference>
<dbReference type="EMBL" id="JAVRHX010000001">
    <property type="protein sequence ID" value="MDT0594769.1"/>
    <property type="molecule type" value="Genomic_DNA"/>
</dbReference>
<keyword evidence="1" id="KW-0472">Membrane</keyword>
<feature type="transmembrane region" description="Helical" evidence="1">
    <location>
        <begin position="28"/>
        <end position="44"/>
    </location>
</feature>
<dbReference type="InterPro" id="IPR019253">
    <property type="entry name" value="DUF2244_TM"/>
</dbReference>
<keyword evidence="1" id="KW-1133">Transmembrane helix</keyword>
<organism evidence="2 3">
    <name type="scientific">Glaciecola petra</name>
    <dbReference type="NCBI Taxonomy" id="3075602"/>
    <lineage>
        <taxon>Bacteria</taxon>
        <taxon>Pseudomonadati</taxon>
        <taxon>Pseudomonadota</taxon>
        <taxon>Gammaproteobacteria</taxon>
        <taxon>Alteromonadales</taxon>
        <taxon>Alteromonadaceae</taxon>
        <taxon>Glaciecola</taxon>
    </lineage>
</organism>
<proteinExistence type="predicted"/>
<evidence type="ECO:0000313" key="3">
    <source>
        <dbReference type="Proteomes" id="UP001253545"/>
    </source>
</evidence>
<protein>
    <submittedName>
        <fullName evidence="2">DUF2244 domain-containing protein</fullName>
    </submittedName>
</protein>
<dbReference type="RefSeq" id="WP_311368227.1">
    <property type="nucleotide sequence ID" value="NZ_JAVRHX010000001.1"/>
</dbReference>
<comment type="caution">
    <text evidence="2">The sequence shown here is derived from an EMBL/GenBank/DDBJ whole genome shotgun (WGS) entry which is preliminary data.</text>
</comment>
<reference evidence="2 3" key="1">
    <citation type="submission" date="2023-09" db="EMBL/GenBank/DDBJ databases">
        <authorList>
            <person name="Rey-Velasco X."/>
        </authorList>
    </citation>
    <scope>NUCLEOTIDE SEQUENCE [LARGE SCALE GENOMIC DNA]</scope>
    <source>
        <strain evidence="2 3">P117</strain>
    </source>
</reference>